<dbReference type="InterPro" id="IPR051083">
    <property type="entry name" value="GrpII_Intron_Splice-Mob/Def"/>
</dbReference>
<proteinExistence type="predicted"/>
<dbReference type="Pfam" id="PF00078">
    <property type="entry name" value="RVT_1"/>
    <property type="match status" value="1"/>
</dbReference>
<dbReference type="EMBL" id="BMOE01000007">
    <property type="protein sequence ID" value="GGJ78916.1"/>
    <property type="molecule type" value="Genomic_DNA"/>
</dbReference>
<dbReference type="PANTHER" id="PTHR34047">
    <property type="entry name" value="NUCLEAR INTRON MATURASE 1, MITOCHONDRIAL-RELATED"/>
    <property type="match status" value="1"/>
</dbReference>
<name>A0A917UR80_9DEIO</name>
<keyword evidence="3" id="KW-1185">Reference proteome</keyword>
<feature type="domain" description="Reverse transcriptase" evidence="1">
    <location>
        <begin position="60"/>
        <end position="284"/>
    </location>
</feature>
<comment type="caution">
    <text evidence="2">The sequence shown here is derived from an EMBL/GenBank/DDBJ whole genome shotgun (WGS) entry which is preliminary data.</text>
</comment>
<evidence type="ECO:0000259" key="1">
    <source>
        <dbReference type="PROSITE" id="PS50878"/>
    </source>
</evidence>
<evidence type="ECO:0000313" key="3">
    <source>
        <dbReference type="Proteomes" id="UP000635726"/>
    </source>
</evidence>
<dbReference type="PANTHER" id="PTHR34047:SF8">
    <property type="entry name" value="PROTEIN YKFC"/>
    <property type="match status" value="1"/>
</dbReference>
<dbReference type="RefSeq" id="WP_188963470.1">
    <property type="nucleotide sequence ID" value="NZ_BMOE01000007.1"/>
</dbReference>
<dbReference type="PROSITE" id="PS50878">
    <property type="entry name" value="RT_POL"/>
    <property type="match status" value="1"/>
</dbReference>
<dbReference type="InterPro" id="IPR043502">
    <property type="entry name" value="DNA/RNA_pol_sf"/>
</dbReference>
<sequence>MTNVPPDRPPVALLTLDRAVTLHHLRVAWQATAARAPRPGPDGETVQLWSIDAETRLQRLLLDVHSGRYRPRAAWRVWVPREHGPPRGVVALSVADRVVEGAVLSGLRGTLEAQLPPTAYAYRPGHGALQAVQAILQSGQRQPWAVRGDVEQCFDSIPHDGLLTAMSAVLDAPLLTLLRALLSRPVVERGLTVRTERGVPQGSLLAPLLANWYLRPFDAAVTVAGGTLVRYADDFVIASGTPAEAGQLAGVAAQALAQLDLRLNAGKTRIVSVQEGYEFLGFQFRAGDVRIAPRRLDDFRAQVQGTLGVDVAVPVDDARLRAVNDLIRGWQAYFRLGSVHEDHRALDTWLAETYPHLRSRLARFSPGVVGRSVTPAPGQYTVRPAASRSAARPAPTPLPALTRAALQELAHVTSALAHPAYRAAAQVAAREQAGAVNAGSTLIAVQAAHRTVWGPHAPGVRQAALQLLVQEAQDALAGAGLSRPVSVALAPALADLLAPRTLDAHLGDLTSSGWPVPLAFTRRLDASLGGPLTARVLLHREAFTLARASLEGRTYVPWRRP</sequence>
<reference evidence="2" key="2">
    <citation type="submission" date="2020-09" db="EMBL/GenBank/DDBJ databases">
        <authorList>
            <person name="Sun Q."/>
            <person name="Ohkuma M."/>
        </authorList>
    </citation>
    <scope>NUCLEOTIDE SEQUENCE</scope>
    <source>
        <strain evidence="2">JCM 14371</strain>
    </source>
</reference>
<protein>
    <recommendedName>
        <fullName evidence="1">Reverse transcriptase domain-containing protein</fullName>
    </recommendedName>
</protein>
<evidence type="ECO:0000313" key="2">
    <source>
        <dbReference type="EMBL" id="GGJ78916.1"/>
    </source>
</evidence>
<gene>
    <name evidence="2" type="ORF">GCM10008939_23450</name>
</gene>
<dbReference type="CDD" id="cd01651">
    <property type="entry name" value="RT_G2_intron"/>
    <property type="match status" value="1"/>
</dbReference>
<dbReference type="Proteomes" id="UP000635726">
    <property type="component" value="Unassembled WGS sequence"/>
</dbReference>
<dbReference type="InterPro" id="IPR000477">
    <property type="entry name" value="RT_dom"/>
</dbReference>
<dbReference type="SUPFAM" id="SSF56672">
    <property type="entry name" value="DNA/RNA polymerases"/>
    <property type="match status" value="1"/>
</dbReference>
<accession>A0A917UR80</accession>
<organism evidence="2 3">
    <name type="scientific">Deinococcus aquiradiocola</name>
    <dbReference type="NCBI Taxonomy" id="393059"/>
    <lineage>
        <taxon>Bacteria</taxon>
        <taxon>Thermotogati</taxon>
        <taxon>Deinococcota</taxon>
        <taxon>Deinococci</taxon>
        <taxon>Deinococcales</taxon>
        <taxon>Deinococcaceae</taxon>
        <taxon>Deinococcus</taxon>
    </lineage>
</organism>
<reference evidence="2" key="1">
    <citation type="journal article" date="2014" name="Int. J. Syst. Evol. Microbiol.">
        <title>Complete genome sequence of Corynebacterium casei LMG S-19264T (=DSM 44701T), isolated from a smear-ripened cheese.</title>
        <authorList>
            <consortium name="US DOE Joint Genome Institute (JGI-PGF)"/>
            <person name="Walter F."/>
            <person name="Albersmeier A."/>
            <person name="Kalinowski J."/>
            <person name="Ruckert C."/>
        </authorList>
    </citation>
    <scope>NUCLEOTIDE SEQUENCE</scope>
    <source>
        <strain evidence="2">JCM 14371</strain>
    </source>
</reference>
<dbReference type="AlphaFoldDB" id="A0A917UR80"/>